<feature type="compositionally biased region" description="Low complexity" evidence="2">
    <location>
        <begin position="641"/>
        <end position="654"/>
    </location>
</feature>
<feature type="compositionally biased region" description="Acidic residues" evidence="2">
    <location>
        <begin position="302"/>
        <end position="311"/>
    </location>
</feature>
<feature type="compositionally biased region" description="Basic and acidic residues" evidence="2">
    <location>
        <begin position="567"/>
        <end position="594"/>
    </location>
</feature>
<feature type="compositionally biased region" description="Acidic residues" evidence="2">
    <location>
        <begin position="1882"/>
        <end position="1895"/>
    </location>
</feature>
<feature type="compositionally biased region" description="Basic and acidic residues" evidence="2">
    <location>
        <begin position="1162"/>
        <end position="1180"/>
    </location>
</feature>
<feature type="compositionally biased region" description="Polar residues" evidence="2">
    <location>
        <begin position="655"/>
        <end position="679"/>
    </location>
</feature>
<dbReference type="PANTHER" id="PTHR14296:SF16">
    <property type="entry name" value="REMODELING AND SPACING FACTOR 1"/>
    <property type="match status" value="1"/>
</dbReference>
<feature type="compositionally biased region" description="Basic and acidic residues" evidence="2">
    <location>
        <begin position="246"/>
        <end position="263"/>
    </location>
</feature>
<feature type="compositionally biased region" description="Acidic residues" evidence="2">
    <location>
        <begin position="354"/>
        <end position="364"/>
    </location>
</feature>
<feature type="region of interest" description="Disordered" evidence="2">
    <location>
        <begin position="283"/>
        <end position="397"/>
    </location>
</feature>
<dbReference type="GO" id="GO:0031213">
    <property type="term" value="C:RSF complex"/>
    <property type="evidence" value="ECO:0007669"/>
    <property type="project" value="InterPro"/>
</dbReference>
<evidence type="ECO:0000256" key="2">
    <source>
        <dbReference type="SAM" id="MobiDB-lite"/>
    </source>
</evidence>
<dbReference type="EMBL" id="JASPKY010000037">
    <property type="protein sequence ID" value="KAK9746791.1"/>
    <property type="molecule type" value="Genomic_DNA"/>
</dbReference>
<evidence type="ECO:0008006" key="5">
    <source>
        <dbReference type="Google" id="ProtNLM"/>
    </source>
</evidence>
<feature type="region of interest" description="Disordered" evidence="2">
    <location>
        <begin position="802"/>
        <end position="1072"/>
    </location>
</feature>
<feature type="region of interest" description="Disordered" evidence="2">
    <location>
        <begin position="1772"/>
        <end position="1938"/>
    </location>
</feature>
<sequence length="1938" mass="217230">MASEKEASCESDPNFAVICGFLEKFGEASCESDPNFAVICGFLEKFGTTCGLTNIDFVDLQDMLENTQEVHHELITLHVKLMRRAHRSVSSNDRWERALIKTCHTFSSQDAWEIERFGYKKARIASKLRILKELLEMQFDYNQKFKTEINKMAADELRTQPLGRDRMGRAYWYQCDEHCQIRVYKDDADDETWNLVAKDRASLVSLISQLGNGDTAKSSSEPVSNEDSNSVEVEKPTLDTGQAKPDSPKSKIDSDNTSDEKMEIDAECTANITIVENRPEDTSLRAAVIPNDNDETEKVVAEDENEEENIAEETSRAEEITSNIKEIDNNELEKIENEDNEQEEAPQDNSAEKDETDNGEEAEDLKEKSPEDSSENALNLCSKDLSNNKEDTKEEKTCLDLSLRAPSLRIKPITELMPQPQHLDMQKKEFMGIKGKYIRSDNAEKGLLYPNPTHLGKAVQSASYDAICYKRSMEDDIYSAPSSLKHPRFDRPTLLGNKKYMSYVNEDEDEDEVIDDEELDEEIEEPLMLVQGEGSGFSNESVNEQEHSPVVGEEIEEPVLYVSGEGNGKDCETGNKCVDEADQSQSKESDHGETAVKTQVLPSKKPPAEDLPNEKSEKPSAQPSESDCNTSETFLDNTNCNEISSGNISSESTSDNASSPVRQTFFFGNSFSPSTSPMKTASLSFGASTVVDNQNERSRSISPAPAEIEVAEHSIEKTDENLVGNHPSHSKVPENVDTIDNTKEVSGRLSPVKSEGDISKECERDAQQCDKTLISTIDANINDIDKDKIDCSDVNLIKTVAESAPEEVTNKLFENTSPNEEELPKEGDNDAGHQSQTTIVESDLTSAECSPSSNDIQEEIANPDNHTISTSPIVSNSEETQPNSPETTKSEEKVSSTVIDEEPPSSTVIEEEPTLSSTVIEEEPTPSDEISPIDVANKKVEDAPLPENPSVPENPDSSLEDRQVSSTPEIQTVTSGSDEAIFDEITCQDDIPTSTTDAKEIDCKSEDVASSNLEILEEVKNSDTIENVNDDTNINESDDKEEKLEVESSKNILQGTTDTEDMKSPIEETNNDLEVINNIDMEEIKDLNEDKAFDNSESTGGNVIQDEHFEETKDTNLDDVSVTNQIPNGEDQPVDIQNNLHIEDSDSSKGVGCEGNVEENLIENKRTDEIVTSSDKDKESTITVLDAKVQHLDDNTLKDKSEDSEDKDADCANTKDVEKDPEEKTQSKAEENEKIVEIIDLDENDDLDTENKVENNTEKHLEKVTEDSIPPLADMKKNKDSDIIEETLVPEVDDKTSPIILVETDDDTNDNRCGVDALKAIKITSVQAKCEIVEDTTRDNLKVKQNLSSNEKITNPQPLRFLRGRRPNQMLSVKSYATRNKNLVLRKEIKPQIQDDEENKVKNNKIQKKDIKVEKEIKVEKKEIKVERMEIKVEKKENKIENKDKNNRNSKKDLVPNIDPLLHVVKIEENTENNIAVRRSTRRKPGDVNQQITPVEVSNKVKGRQKKIPQPVHDAKQIDETDIRHSKRLRLSNNKGPAGSNVETIDLTSETDGRKISVKNCDENTPLRGGVTIKPIYKEEEDLSQKNGPFLSCVNIQKLKENPVDHDSPLSVESSGGGDNSDVVIIEDDPLAVPELGATVTSKSIVTLNSFQLDVDYTPPVSSVITRSLRKRGITEPEIPTPIGGKRRKTKVKRQVDLELRRSIEEQKKQEVSSSEDEINQEVSPKRKPLPFKKKQEEVHPDKPLVETVKKPRAPRKKTLLGLDVPAVIEDLDISGGNVRQSRRIAQLKIKEEAERRKLEEVTMTDPKESKKKTKKNEDKDYKAEKRKRTKAPTEDEVTVDVPEIDEKKTKRKRKRKHKDPRKIFDEANPWRSSSGSSSSNDEVEEEEEIVEYSEAESPLFKSDHEFSPESDIEDTGQPLPLKRARTARKEEDDNLYL</sequence>
<feature type="region of interest" description="Disordered" evidence="2">
    <location>
        <begin position="211"/>
        <end position="263"/>
    </location>
</feature>
<dbReference type="PANTHER" id="PTHR14296">
    <property type="entry name" value="REMODELING AND SPACING FACTOR 1"/>
    <property type="match status" value="1"/>
</dbReference>
<feature type="compositionally biased region" description="Basic residues" evidence="2">
    <location>
        <begin position="1850"/>
        <end position="1861"/>
    </location>
</feature>
<feature type="coiled-coil region" evidence="1">
    <location>
        <begin position="1412"/>
        <end position="1453"/>
    </location>
</feature>
<feature type="compositionally biased region" description="Basic and acidic residues" evidence="2">
    <location>
        <begin position="997"/>
        <end position="1007"/>
    </location>
</feature>
<feature type="compositionally biased region" description="Basic and acidic residues" evidence="2">
    <location>
        <begin position="754"/>
        <end position="763"/>
    </location>
</feature>
<feature type="compositionally biased region" description="Polar residues" evidence="2">
    <location>
        <begin position="211"/>
        <end position="231"/>
    </location>
</feature>
<feature type="region of interest" description="Disordered" evidence="2">
    <location>
        <begin position="533"/>
        <end position="679"/>
    </location>
</feature>
<feature type="compositionally biased region" description="Polar residues" evidence="2">
    <location>
        <begin position="864"/>
        <end position="887"/>
    </location>
</feature>
<keyword evidence="1" id="KW-0175">Coiled coil</keyword>
<feature type="compositionally biased region" description="Acidic residues" evidence="2">
    <location>
        <begin position="899"/>
        <end position="913"/>
    </location>
</feature>
<feature type="compositionally biased region" description="Basic and acidic residues" evidence="2">
    <location>
        <begin position="1105"/>
        <end position="1116"/>
    </location>
</feature>
<feature type="compositionally biased region" description="Basic and acidic residues" evidence="2">
    <location>
        <begin position="1734"/>
        <end position="1750"/>
    </location>
</feature>
<feature type="region of interest" description="Disordered" evidence="2">
    <location>
        <begin position="719"/>
        <end position="763"/>
    </location>
</feature>
<dbReference type="InterPro" id="IPR028938">
    <property type="entry name" value="Rsf1-like"/>
</dbReference>
<comment type="caution">
    <text evidence="3">The sequence shown here is derived from an EMBL/GenBank/DDBJ whole genome shotgun (WGS) entry which is preliminary data.</text>
</comment>
<feature type="compositionally biased region" description="Polar residues" evidence="2">
    <location>
        <begin position="1024"/>
        <end position="1035"/>
    </location>
</feature>
<proteinExistence type="predicted"/>
<name>A0AAW1MGI3_POPJA</name>
<dbReference type="Proteomes" id="UP001458880">
    <property type="component" value="Unassembled WGS sequence"/>
</dbReference>
<evidence type="ECO:0000313" key="4">
    <source>
        <dbReference type="Proteomes" id="UP001458880"/>
    </source>
</evidence>
<feature type="region of interest" description="Disordered" evidence="2">
    <location>
        <begin position="1089"/>
        <end position="1180"/>
    </location>
</feature>
<evidence type="ECO:0000313" key="3">
    <source>
        <dbReference type="EMBL" id="KAK9746791.1"/>
    </source>
</evidence>
<organism evidence="3 4">
    <name type="scientific">Popillia japonica</name>
    <name type="common">Japanese beetle</name>
    <dbReference type="NCBI Taxonomy" id="7064"/>
    <lineage>
        <taxon>Eukaryota</taxon>
        <taxon>Metazoa</taxon>
        <taxon>Ecdysozoa</taxon>
        <taxon>Arthropoda</taxon>
        <taxon>Hexapoda</taxon>
        <taxon>Insecta</taxon>
        <taxon>Pterygota</taxon>
        <taxon>Neoptera</taxon>
        <taxon>Endopterygota</taxon>
        <taxon>Coleoptera</taxon>
        <taxon>Polyphaga</taxon>
        <taxon>Scarabaeiformia</taxon>
        <taxon>Scarabaeidae</taxon>
        <taxon>Rutelinae</taxon>
        <taxon>Popillia</taxon>
    </lineage>
</organism>
<accession>A0AAW1MGI3</accession>
<feature type="compositionally biased region" description="Acidic residues" evidence="2">
    <location>
        <begin position="1239"/>
        <end position="1248"/>
    </location>
</feature>
<feature type="compositionally biased region" description="Basic and acidic residues" evidence="2">
    <location>
        <begin position="1209"/>
        <end position="1237"/>
    </location>
</feature>
<evidence type="ECO:0000256" key="1">
    <source>
        <dbReference type="SAM" id="Coils"/>
    </source>
</evidence>
<keyword evidence="4" id="KW-1185">Reference proteome</keyword>
<feature type="compositionally biased region" description="Basic and acidic residues" evidence="2">
    <location>
        <begin position="1789"/>
        <end position="1809"/>
    </location>
</feature>
<feature type="region of interest" description="Disordered" evidence="2">
    <location>
        <begin position="1195"/>
        <end position="1249"/>
    </location>
</feature>
<dbReference type="GO" id="GO:0042393">
    <property type="term" value="F:histone binding"/>
    <property type="evidence" value="ECO:0007669"/>
    <property type="project" value="TreeGrafter"/>
</dbReference>
<feature type="compositionally biased region" description="Polar residues" evidence="2">
    <location>
        <begin position="619"/>
        <end position="640"/>
    </location>
</feature>
<protein>
    <recommendedName>
        <fullName evidence="5">Remodeling and spacing factor 1</fullName>
    </recommendedName>
</protein>
<feature type="compositionally biased region" description="Basic and acidic residues" evidence="2">
    <location>
        <begin position="313"/>
        <end position="337"/>
    </location>
</feature>
<reference evidence="3 4" key="1">
    <citation type="journal article" date="2024" name="BMC Genomics">
        <title>De novo assembly and annotation of Popillia japonica's genome with initial clues to its potential as an invasive pest.</title>
        <authorList>
            <person name="Cucini C."/>
            <person name="Boschi S."/>
            <person name="Funari R."/>
            <person name="Cardaioli E."/>
            <person name="Iannotti N."/>
            <person name="Marturano G."/>
            <person name="Paoli F."/>
            <person name="Bruttini M."/>
            <person name="Carapelli A."/>
            <person name="Frati F."/>
            <person name="Nardi F."/>
        </authorList>
    </citation>
    <scope>NUCLEOTIDE SEQUENCE [LARGE SCALE GENOMIC DNA]</scope>
    <source>
        <strain evidence="3">DMR45628</strain>
    </source>
</reference>
<feature type="compositionally biased region" description="Basic and acidic residues" evidence="2">
    <location>
        <begin position="606"/>
        <end position="618"/>
    </location>
</feature>
<feature type="compositionally biased region" description="Polar residues" evidence="2">
    <location>
        <begin position="964"/>
        <end position="977"/>
    </location>
</feature>
<feature type="compositionally biased region" description="Polar residues" evidence="2">
    <location>
        <begin position="832"/>
        <end position="855"/>
    </location>
</feature>
<dbReference type="GO" id="GO:0045892">
    <property type="term" value="P:negative regulation of DNA-templated transcription"/>
    <property type="evidence" value="ECO:0007669"/>
    <property type="project" value="TreeGrafter"/>
</dbReference>
<gene>
    <name evidence="3" type="ORF">QE152_g5830</name>
</gene>
<feature type="compositionally biased region" description="Basic and acidic residues" evidence="2">
    <location>
        <begin position="386"/>
        <end position="397"/>
    </location>
</feature>
<feature type="compositionally biased region" description="Basic and acidic residues" evidence="2">
    <location>
        <begin position="822"/>
        <end position="831"/>
    </location>
</feature>
<feature type="region of interest" description="Disordered" evidence="2">
    <location>
        <begin position="1706"/>
        <end position="1759"/>
    </location>
</feature>